<dbReference type="OrthoDB" id="6900767at2"/>
<comment type="caution">
    <text evidence="2">The sequence shown here is derived from an EMBL/GenBank/DDBJ whole genome shotgun (WGS) entry which is preliminary data.</text>
</comment>
<gene>
    <name evidence="2" type="ORF">VC35_07550</name>
</gene>
<dbReference type="PATRIC" id="fig|294.132.peg.229"/>
<accession>A0A0F4TXS9</accession>
<reference evidence="2 3" key="1">
    <citation type="submission" date="2015-03" db="EMBL/GenBank/DDBJ databases">
        <title>Comparative genomics of Pseudomonas insights into diversity of traits involved in vanlence and defense.</title>
        <authorList>
            <person name="Qin Y."/>
        </authorList>
    </citation>
    <scope>NUCLEOTIDE SEQUENCE [LARGE SCALE GENOMIC DNA]</scope>
    <source>
        <strain evidence="2 3">C8</strain>
    </source>
</reference>
<dbReference type="Proteomes" id="UP000033588">
    <property type="component" value="Unassembled WGS sequence"/>
</dbReference>
<protein>
    <recommendedName>
        <fullName evidence="4">DUF3077 domain-containing protein</fullName>
    </recommendedName>
</protein>
<organism evidence="2 3">
    <name type="scientific">Pseudomonas fluorescens</name>
    <dbReference type="NCBI Taxonomy" id="294"/>
    <lineage>
        <taxon>Bacteria</taxon>
        <taxon>Pseudomonadati</taxon>
        <taxon>Pseudomonadota</taxon>
        <taxon>Gammaproteobacteria</taxon>
        <taxon>Pseudomonadales</taxon>
        <taxon>Pseudomonadaceae</taxon>
        <taxon>Pseudomonas</taxon>
    </lineage>
</organism>
<evidence type="ECO:0000256" key="1">
    <source>
        <dbReference type="SAM" id="MobiDB-lite"/>
    </source>
</evidence>
<feature type="region of interest" description="Disordered" evidence="1">
    <location>
        <begin position="1"/>
        <end position="20"/>
    </location>
</feature>
<dbReference type="AlphaFoldDB" id="A0A0F4TXS9"/>
<dbReference type="RefSeq" id="WP_046039537.1">
    <property type="nucleotide sequence ID" value="NZ_LACC01000011.1"/>
</dbReference>
<evidence type="ECO:0008006" key="4">
    <source>
        <dbReference type="Google" id="ProtNLM"/>
    </source>
</evidence>
<dbReference type="EMBL" id="LACC01000011">
    <property type="protein sequence ID" value="KJZ48247.1"/>
    <property type="molecule type" value="Genomic_DNA"/>
</dbReference>
<feature type="compositionally biased region" description="Pro residues" evidence="1">
    <location>
        <begin position="1"/>
        <end position="11"/>
    </location>
</feature>
<evidence type="ECO:0000313" key="2">
    <source>
        <dbReference type="EMBL" id="KJZ48247.1"/>
    </source>
</evidence>
<name>A0A0F4TXS9_PSEFL</name>
<sequence>MFKPTPNPPEDPATSPYESLDSKKLHEAAERALDHYLAPPKQAPTKRSGQLFSVCPDINTEALLANASEDLLSISAIAADLADDVDGSRRSVALAISRVAEGAHLLVERALDHLDGPEMAAILAKQQSGLG</sequence>
<proteinExistence type="predicted"/>
<evidence type="ECO:0000313" key="3">
    <source>
        <dbReference type="Proteomes" id="UP000033588"/>
    </source>
</evidence>
<dbReference type="Pfam" id="PF19619">
    <property type="entry name" value="DUF6124"/>
    <property type="match status" value="1"/>
</dbReference>